<dbReference type="Gene3D" id="3.40.630.30">
    <property type="match status" value="1"/>
</dbReference>
<dbReference type="SUPFAM" id="SSF55729">
    <property type="entry name" value="Acyl-CoA N-acyltransferases (Nat)"/>
    <property type="match status" value="1"/>
</dbReference>
<organism evidence="2 3">
    <name type="scientific">Herbihabitans rhizosphaerae</name>
    <dbReference type="NCBI Taxonomy" id="1872711"/>
    <lineage>
        <taxon>Bacteria</taxon>
        <taxon>Bacillati</taxon>
        <taxon>Actinomycetota</taxon>
        <taxon>Actinomycetes</taxon>
        <taxon>Pseudonocardiales</taxon>
        <taxon>Pseudonocardiaceae</taxon>
        <taxon>Herbihabitans</taxon>
    </lineage>
</organism>
<keyword evidence="3" id="KW-1185">Reference proteome</keyword>
<keyword evidence="2" id="KW-0808">Transferase</keyword>
<dbReference type="EMBL" id="SGWQ01000004">
    <property type="protein sequence ID" value="RZS39293.1"/>
    <property type="molecule type" value="Genomic_DNA"/>
</dbReference>
<sequence>MLPIETARLTLRAFVEEDLKPLFDIQCRPDVTRYLMWEPRSLDEVRESLAEKITNRAPSRDGDVLSIAVVLRETGELLGDLTLFYRSQESAQVEIGFVFHPRFQGKGYATEASRELVRLAFEEFGAHRAFGRADARNTASCRLMERLGLRREAHLRENEYLKGEWTDEVVYAMLASEWVGRTTGQ</sequence>
<dbReference type="PROSITE" id="PS51186">
    <property type="entry name" value="GNAT"/>
    <property type="match status" value="1"/>
</dbReference>
<dbReference type="CDD" id="cd04301">
    <property type="entry name" value="NAT_SF"/>
    <property type="match status" value="1"/>
</dbReference>
<evidence type="ECO:0000313" key="2">
    <source>
        <dbReference type="EMBL" id="RZS39293.1"/>
    </source>
</evidence>
<reference evidence="2 3" key="1">
    <citation type="submission" date="2019-02" db="EMBL/GenBank/DDBJ databases">
        <title>Genomic Encyclopedia of Type Strains, Phase IV (KMG-IV): sequencing the most valuable type-strain genomes for metagenomic binning, comparative biology and taxonomic classification.</title>
        <authorList>
            <person name="Goeker M."/>
        </authorList>
    </citation>
    <scope>NUCLEOTIDE SEQUENCE [LARGE SCALE GENOMIC DNA]</scope>
    <source>
        <strain evidence="2 3">DSM 101727</strain>
    </source>
</reference>
<protein>
    <submittedName>
        <fullName evidence="2">RimJ/RimL family protein N-acetyltransferase</fullName>
    </submittedName>
</protein>
<dbReference type="RefSeq" id="WP_130344844.1">
    <property type="nucleotide sequence ID" value="NZ_SGWQ01000004.1"/>
</dbReference>
<name>A0A4V2ESZ5_9PSEU</name>
<evidence type="ECO:0000259" key="1">
    <source>
        <dbReference type="PROSITE" id="PS51186"/>
    </source>
</evidence>
<dbReference type="InterPro" id="IPR016181">
    <property type="entry name" value="Acyl_CoA_acyltransferase"/>
</dbReference>
<feature type="domain" description="N-acetyltransferase" evidence="1">
    <location>
        <begin position="9"/>
        <end position="176"/>
    </location>
</feature>
<dbReference type="GO" id="GO:0016747">
    <property type="term" value="F:acyltransferase activity, transferring groups other than amino-acyl groups"/>
    <property type="evidence" value="ECO:0007669"/>
    <property type="project" value="InterPro"/>
</dbReference>
<accession>A0A4V2ESZ5</accession>
<proteinExistence type="predicted"/>
<dbReference type="InterPro" id="IPR051531">
    <property type="entry name" value="N-acetyltransferase"/>
</dbReference>
<dbReference type="AlphaFoldDB" id="A0A4V2ESZ5"/>
<dbReference type="InterPro" id="IPR000182">
    <property type="entry name" value="GNAT_dom"/>
</dbReference>
<gene>
    <name evidence="2" type="ORF">EV193_104510</name>
</gene>
<dbReference type="Pfam" id="PF13302">
    <property type="entry name" value="Acetyltransf_3"/>
    <property type="match status" value="1"/>
</dbReference>
<dbReference type="Proteomes" id="UP000294257">
    <property type="component" value="Unassembled WGS sequence"/>
</dbReference>
<comment type="caution">
    <text evidence="2">The sequence shown here is derived from an EMBL/GenBank/DDBJ whole genome shotgun (WGS) entry which is preliminary data.</text>
</comment>
<dbReference type="PANTHER" id="PTHR43792">
    <property type="entry name" value="GNAT FAMILY, PUTATIVE (AFU_ORTHOLOGUE AFUA_3G00765)-RELATED-RELATED"/>
    <property type="match status" value="1"/>
</dbReference>
<evidence type="ECO:0000313" key="3">
    <source>
        <dbReference type="Proteomes" id="UP000294257"/>
    </source>
</evidence>
<dbReference type="PANTHER" id="PTHR43792:SF1">
    <property type="entry name" value="N-ACETYLTRANSFERASE DOMAIN-CONTAINING PROTEIN"/>
    <property type="match status" value="1"/>
</dbReference>
<dbReference type="OrthoDB" id="9132139at2"/>